<feature type="region of interest" description="Disordered" evidence="1">
    <location>
        <begin position="1"/>
        <end position="36"/>
    </location>
</feature>
<comment type="caution">
    <text evidence="2">The sequence shown here is derived from an EMBL/GenBank/DDBJ whole genome shotgun (WGS) entry which is preliminary data.</text>
</comment>
<feature type="compositionally biased region" description="Polar residues" evidence="1">
    <location>
        <begin position="1"/>
        <end position="25"/>
    </location>
</feature>
<proteinExistence type="predicted"/>
<dbReference type="Proteomes" id="UP001159363">
    <property type="component" value="Chromosome 3"/>
</dbReference>
<evidence type="ECO:0000313" key="2">
    <source>
        <dbReference type="EMBL" id="KAJ8890492.1"/>
    </source>
</evidence>
<reference evidence="2 3" key="1">
    <citation type="submission" date="2023-02" db="EMBL/GenBank/DDBJ databases">
        <title>LHISI_Scaffold_Assembly.</title>
        <authorList>
            <person name="Stuart O.P."/>
            <person name="Cleave R."/>
            <person name="Magrath M.J.L."/>
            <person name="Mikheyev A.S."/>
        </authorList>
    </citation>
    <scope>NUCLEOTIDE SEQUENCE [LARGE SCALE GENOMIC DNA]</scope>
    <source>
        <strain evidence="2">Daus_M_001</strain>
        <tissue evidence="2">Leg muscle</tissue>
    </source>
</reference>
<name>A0ABQ9I1H1_9NEOP</name>
<evidence type="ECO:0000313" key="3">
    <source>
        <dbReference type="Proteomes" id="UP001159363"/>
    </source>
</evidence>
<sequence length="227" mass="24767">MDSASNNMTALENNSHPETSTSSTAPVIVNDTRRKAPGDSNGYSRLWLLKTVVVNGSSLWCRDDVAARALASYQGDLGYIPERSLLIFVFGDRKILRCWSGSPPTTAIRARYQTGSLLDFHMWESCWTIPLAGRFSLGTPISSALAFQHRSILRSHFTSCPGLTGTYRSQLEGPTLGCVLLCVLHLVPPLSPSSCSGQPVAWLTSETLLTLLEKLTTLEDAQEYSGN</sequence>
<organism evidence="2 3">
    <name type="scientific">Dryococelus australis</name>
    <dbReference type="NCBI Taxonomy" id="614101"/>
    <lineage>
        <taxon>Eukaryota</taxon>
        <taxon>Metazoa</taxon>
        <taxon>Ecdysozoa</taxon>
        <taxon>Arthropoda</taxon>
        <taxon>Hexapoda</taxon>
        <taxon>Insecta</taxon>
        <taxon>Pterygota</taxon>
        <taxon>Neoptera</taxon>
        <taxon>Polyneoptera</taxon>
        <taxon>Phasmatodea</taxon>
        <taxon>Verophasmatodea</taxon>
        <taxon>Anareolatae</taxon>
        <taxon>Phasmatidae</taxon>
        <taxon>Eurycanthinae</taxon>
        <taxon>Dryococelus</taxon>
    </lineage>
</organism>
<dbReference type="EMBL" id="JARBHB010000003">
    <property type="protein sequence ID" value="KAJ8890492.1"/>
    <property type="molecule type" value="Genomic_DNA"/>
</dbReference>
<gene>
    <name evidence="2" type="ORF">PR048_010001</name>
</gene>
<keyword evidence="3" id="KW-1185">Reference proteome</keyword>
<protein>
    <submittedName>
        <fullName evidence="2">Uncharacterized protein</fullName>
    </submittedName>
</protein>
<accession>A0ABQ9I1H1</accession>
<evidence type="ECO:0000256" key="1">
    <source>
        <dbReference type="SAM" id="MobiDB-lite"/>
    </source>
</evidence>